<evidence type="ECO:0000313" key="2">
    <source>
        <dbReference type="Proteomes" id="UP000005143"/>
    </source>
</evidence>
<organism evidence="1 2">
    <name type="scientific">Patulibacter medicamentivorans</name>
    <dbReference type="NCBI Taxonomy" id="1097667"/>
    <lineage>
        <taxon>Bacteria</taxon>
        <taxon>Bacillati</taxon>
        <taxon>Actinomycetota</taxon>
        <taxon>Thermoleophilia</taxon>
        <taxon>Solirubrobacterales</taxon>
        <taxon>Patulibacteraceae</taxon>
        <taxon>Patulibacter</taxon>
    </lineage>
</organism>
<dbReference type="Proteomes" id="UP000005143">
    <property type="component" value="Unassembled WGS sequence"/>
</dbReference>
<accession>H0E865</accession>
<reference evidence="1 2" key="1">
    <citation type="journal article" date="2013" name="Biodegradation">
        <title>Quantitative proteomic analysis of ibuprofen-degrading Patulibacter sp. strain I11.</title>
        <authorList>
            <person name="Almeida B."/>
            <person name="Kjeldal H."/>
            <person name="Lolas I."/>
            <person name="Knudsen A.D."/>
            <person name="Carvalho G."/>
            <person name="Nielsen K.L."/>
            <person name="Barreto Crespo M.T."/>
            <person name="Stensballe A."/>
            <person name="Nielsen J.L."/>
        </authorList>
    </citation>
    <scope>NUCLEOTIDE SEQUENCE [LARGE SCALE GENOMIC DNA]</scope>
    <source>
        <strain evidence="1 2">I11</strain>
    </source>
</reference>
<evidence type="ECO:0000313" key="1">
    <source>
        <dbReference type="EMBL" id="EHN10130.1"/>
    </source>
</evidence>
<dbReference type="AlphaFoldDB" id="H0E865"/>
<sequence length="132" mass="13909">MLAALSAAPASAELGVASGGPPGGAVCATDNYVKSCFAQNGDDIYVYDAEKDGASAVARWSLSGGGSGFCRNQRGYGTWVKCDKNFTECFASGANNTFRWENWTYDADLADWNFISGPYAVGVSPNRCPQPV</sequence>
<comment type="caution">
    <text evidence="1">The sequence shown here is derived from an EMBL/GenBank/DDBJ whole genome shotgun (WGS) entry which is preliminary data.</text>
</comment>
<proteinExistence type="predicted"/>
<keyword evidence="2" id="KW-1185">Reference proteome</keyword>
<dbReference type="EMBL" id="AGUD01000240">
    <property type="protein sequence ID" value="EHN10130.1"/>
    <property type="molecule type" value="Genomic_DNA"/>
</dbReference>
<gene>
    <name evidence="1" type="ORF">PAI11_30230</name>
</gene>
<protein>
    <submittedName>
        <fullName evidence="1">Uncharacterized protein</fullName>
    </submittedName>
</protein>
<name>H0E865_9ACTN</name>